<keyword evidence="5 7" id="KW-1133">Transmembrane helix</keyword>
<keyword evidence="6 7" id="KW-0472">Membrane</keyword>
<protein>
    <submittedName>
        <fullName evidence="10">Peptide/nickel transport system permease protein</fullName>
    </submittedName>
</protein>
<dbReference type="PANTHER" id="PTHR43386">
    <property type="entry name" value="OLIGOPEPTIDE TRANSPORT SYSTEM PERMEASE PROTEIN APPC"/>
    <property type="match status" value="1"/>
</dbReference>
<keyword evidence="2 7" id="KW-0813">Transport</keyword>
<organism evidence="10 11">
    <name type="scientific">Sphaerisporangium krabiense</name>
    <dbReference type="NCBI Taxonomy" id="763782"/>
    <lineage>
        <taxon>Bacteria</taxon>
        <taxon>Bacillati</taxon>
        <taxon>Actinomycetota</taxon>
        <taxon>Actinomycetes</taxon>
        <taxon>Streptosporangiales</taxon>
        <taxon>Streptosporangiaceae</taxon>
        <taxon>Sphaerisporangium</taxon>
    </lineage>
</organism>
<feature type="transmembrane region" description="Helical" evidence="7">
    <location>
        <begin position="265"/>
        <end position="287"/>
    </location>
</feature>
<evidence type="ECO:0000256" key="8">
    <source>
        <dbReference type="SAM" id="MobiDB-lite"/>
    </source>
</evidence>
<feature type="transmembrane region" description="Helical" evidence="7">
    <location>
        <begin position="162"/>
        <end position="180"/>
    </location>
</feature>
<comment type="subcellular location">
    <subcellularLocation>
        <location evidence="1 7">Cell membrane</location>
        <topology evidence="1 7">Multi-pass membrane protein</topology>
    </subcellularLocation>
</comment>
<evidence type="ECO:0000256" key="2">
    <source>
        <dbReference type="ARBA" id="ARBA00022448"/>
    </source>
</evidence>
<feature type="transmembrane region" description="Helical" evidence="7">
    <location>
        <begin position="101"/>
        <end position="125"/>
    </location>
</feature>
<accession>A0A7W8Z200</accession>
<dbReference type="PANTHER" id="PTHR43386:SF25">
    <property type="entry name" value="PEPTIDE ABC TRANSPORTER PERMEASE PROTEIN"/>
    <property type="match status" value="1"/>
</dbReference>
<feature type="transmembrane region" description="Helical" evidence="7">
    <location>
        <begin position="227"/>
        <end position="245"/>
    </location>
</feature>
<reference evidence="10 11" key="1">
    <citation type="submission" date="2020-08" db="EMBL/GenBank/DDBJ databases">
        <title>Sequencing the genomes of 1000 actinobacteria strains.</title>
        <authorList>
            <person name="Klenk H.-P."/>
        </authorList>
    </citation>
    <scope>NUCLEOTIDE SEQUENCE [LARGE SCALE GENOMIC DNA]</scope>
    <source>
        <strain evidence="10 11">DSM 45790</strain>
    </source>
</reference>
<dbReference type="Proteomes" id="UP000588112">
    <property type="component" value="Unassembled WGS sequence"/>
</dbReference>
<dbReference type="InterPro" id="IPR000515">
    <property type="entry name" value="MetI-like"/>
</dbReference>
<dbReference type="Pfam" id="PF00528">
    <property type="entry name" value="BPD_transp_1"/>
    <property type="match status" value="1"/>
</dbReference>
<keyword evidence="11" id="KW-1185">Reference proteome</keyword>
<feature type="transmembrane region" description="Helical" evidence="7">
    <location>
        <begin position="41"/>
        <end position="60"/>
    </location>
</feature>
<dbReference type="GO" id="GO:0055085">
    <property type="term" value="P:transmembrane transport"/>
    <property type="evidence" value="ECO:0007669"/>
    <property type="project" value="InterPro"/>
</dbReference>
<evidence type="ECO:0000256" key="5">
    <source>
        <dbReference type="ARBA" id="ARBA00022989"/>
    </source>
</evidence>
<dbReference type="RefSeq" id="WP_239139532.1">
    <property type="nucleotide sequence ID" value="NZ_BOOS01000037.1"/>
</dbReference>
<evidence type="ECO:0000313" key="11">
    <source>
        <dbReference type="Proteomes" id="UP000588112"/>
    </source>
</evidence>
<name>A0A7W8Z200_9ACTN</name>
<evidence type="ECO:0000313" key="10">
    <source>
        <dbReference type="EMBL" id="MBB5625910.1"/>
    </source>
</evidence>
<dbReference type="AlphaFoldDB" id="A0A7W8Z200"/>
<sequence length="301" mass="31637">MSTVSETVDAVDLSPSTPDTSAPRRNRPGALRILRSGQVRLGCALVLLTMAFALIGPLLTPHDPAKSIALPYAVPGDGLPLGADQLGRDVLSRVLAGGFHLAWMAPTAAIAAVALGALVGIAAAFYGGMTDIVLMRIMDVLLAFPALLFTLLFVSVIGPKPWLLVVLTAVGMTPGVARVIRGAARPLNDREYVMWSRTAGIPSRTILLRCFLPNVSSPLLVELGMRLMWSIGILAAISFLGYGIQPPAADWGLMISENRTGLANMPWAVLAPVTCIVLFTIGGNLIAEGAARVIARTEGRG</sequence>
<feature type="domain" description="ABC transmembrane type-1" evidence="9">
    <location>
        <begin position="102"/>
        <end position="287"/>
    </location>
</feature>
<dbReference type="GO" id="GO:0005886">
    <property type="term" value="C:plasma membrane"/>
    <property type="evidence" value="ECO:0007669"/>
    <property type="project" value="UniProtKB-SubCell"/>
</dbReference>
<keyword evidence="4 7" id="KW-0812">Transmembrane</keyword>
<dbReference type="InterPro" id="IPR035906">
    <property type="entry name" value="MetI-like_sf"/>
</dbReference>
<feature type="transmembrane region" description="Helical" evidence="7">
    <location>
        <begin position="137"/>
        <end position="156"/>
    </location>
</feature>
<proteinExistence type="inferred from homology"/>
<feature type="region of interest" description="Disordered" evidence="8">
    <location>
        <begin position="1"/>
        <end position="28"/>
    </location>
</feature>
<evidence type="ECO:0000259" key="9">
    <source>
        <dbReference type="PROSITE" id="PS50928"/>
    </source>
</evidence>
<dbReference type="PROSITE" id="PS50928">
    <property type="entry name" value="ABC_TM1"/>
    <property type="match status" value="1"/>
</dbReference>
<evidence type="ECO:0000256" key="1">
    <source>
        <dbReference type="ARBA" id="ARBA00004651"/>
    </source>
</evidence>
<gene>
    <name evidence="10" type="ORF">BJ981_001609</name>
</gene>
<evidence type="ECO:0000256" key="6">
    <source>
        <dbReference type="ARBA" id="ARBA00023136"/>
    </source>
</evidence>
<dbReference type="EMBL" id="JACHBR010000001">
    <property type="protein sequence ID" value="MBB5625910.1"/>
    <property type="molecule type" value="Genomic_DNA"/>
</dbReference>
<dbReference type="Gene3D" id="1.10.3720.10">
    <property type="entry name" value="MetI-like"/>
    <property type="match status" value="1"/>
</dbReference>
<dbReference type="CDD" id="cd06261">
    <property type="entry name" value="TM_PBP2"/>
    <property type="match status" value="1"/>
</dbReference>
<dbReference type="InterPro" id="IPR050366">
    <property type="entry name" value="BP-dependent_transpt_permease"/>
</dbReference>
<keyword evidence="3" id="KW-1003">Cell membrane</keyword>
<comment type="similarity">
    <text evidence="7">Belongs to the binding-protein-dependent transport system permease family.</text>
</comment>
<comment type="caution">
    <text evidence="10">The sequence shown here is derived from an EMBL/GenBank/DDBJ whole genome shotgun (WGS) entry which is preliminary data.</text>
</comment>
<evidence type="ECO:0000256" key="4">
    <source>
        <dbReference type="ARBA" id="ARBA00022692"/>
    </source>
</evidence>
<dbReference type="SUPFAM" id="SSF161098">
    <property type="entry name" value="MetI-like"/>
    <property type="match status" value="1"/>
</dbReference>
<evidence type="ECO:0000256" key="7">
    <source>
        <dbReference type="RuleBase" id="RU363032"/>
    </source>
</evidence>
<evidence type="ECO:0000256" key="3">
    <source>
        <dbReference type="ARBA" id="ARBA00022475"/>
    </source>
</evidence>